<proteinExistence type="predicted"/>
<organism evidence="1 2">
    <name type="scientific">Campylobacter jejuni</name>
    <dbReference type="NCBI Taxonomy" id="197"/>
    <lineage>
        <taxon>Bacteria</taxon>
        <taxon>Pseudomonadati</taxon>
        <taxon>Campylobacterota</taxon>
        <taxon>Epsilonproteobacteria</taxon>
        <taxon>Campylobacterales</taxon>
        <taxon>Campylobacteraceae</taxon>
        <taxon>Campylobacter</taxon>
    </lineage>
</organism>
<accession>A0AAN3QXC6</accession>
<dbReference type="Proteomes" id="UP000735326">
    <property type="component" value="Unassembled WGS sequence"/>
</dbReference>
<reference evidence="1" key="1">
    <citation type="submission" date="2021-02" db="EMBL/GenBank/DDBJ databases">
        <authorList>
            <consortium name="PulseNet: The National Subtyping Network for Foodborne Disease Surveillance"/>
        </authorList>
    </citation>
    <scope>NUCLEOTIDE SEQUENCE</scope>
    <source>
        <strain evidence="1">PNUSAC020384</strain>
    </source>
</reference>
<name>A0AAN3QXC6_CAMJU</name>
<gene>
    <name evidence="1" type="ORF">JYC20_001716</name>
</gene>
<protein>
    <submittedName>
        <fullName evidence="1">Uncharacterized protein</fullName>
    </submittedName>
</protein>
<dbReference type="RefSeq" id="WP_070273925.1">
    <property type="nucleotide sequence ID" value="NZ_MJYS01000077.1"/>
</dbReference>
<evidence type="ECO:0000313" key="1">
    <source>
        <dbReference type="EMBL" id="EHB2512518.1"/>
    </source>
</evidence>
<evidence type="ECO:0000313" key="2">
    <source>
        <dbReference type="Proteomes" id="UP000735326"/>
    </source>
</evidence>
<comment type="caution">
    <text evidence="1">The sequence shown here is derived from an EMBL/GenBank/DDBJ whole genome shotgun (WGS) entry which is preliminary data.</text>
</comment>
<sequence length="205" mass="24395">MTENEIEKIVFKDITIHAKRIYEKSSEIRNKIKICLNARLDYKTFNKLNSIFNQFINFGRDNNLLDKFSDAQYAQKLNNFHSYILKGLNDIIEEKKLDDKQNISIENIFSVEIENINCSDETLYFLYLSKLSILKEFLEKDEFNITKEQIEKSKNEIYNLYNKIPEIKDNGEQINKLFIALNEKFSKSEIETEETNNFFKQGIKK</sequence>
<dbReference type="EMBL" id="AAYVUT010000013">
    <property type="protein sequence ID" value="EHB2512518.1"/>
    <property type="molecule type" value="Genomic_DNA"/>
</dbReference>
<dbReference type="AlphaFoldDB" id="A0AAN3QXC6"/>